<dbReference type="Gene3D" id="2.60.120.1130">
    <property type="match status" value="1"/>
</dbReference>
<dbReference type="EMBL" id="PVNK01000184">
    <property type="protein sequence ID" value="PRP93837.1"/>
    <property type="molecule type" value="Genomic_DNA"/>
</dbReference>
<dbReference type="InterPro" id="IPR024618">
    <property type="entry name" value="DUF3857"/>
</dbReference>
<dbReference type="Gene3D" id="1.25.40.10">
    <property type="entry name" value="Tetratricopeptide repeat domain"/>
    <property type="match status" value="1"/>
</dbReference>
<evidence type="ECO:0000256" key="2">
    <source>
        <dbReference type="SAM" id="SignalP"/>
    </source>
</evidence>
<dbReference type="Proteomes" id="UP000237968">
    <property type="component" value="Unassembled WGS sequence"/>
</dbReference>
<dbReference type="Gene3D" id="2.60.40.3140">
    <property type="match status" value="1"/>
</dbReference>
<dbReference type="Pfam" id="PF12970">
    <property type="entry name" value="DUF3858"/>
    <property type="match status" value="1"/>
</dbReference>
<dbReference type="InterPro" id="IPR011990">
    <property type="entry name" value="TPR-like_helical_dom_sf"/>
</dbReference>
<feature type="repeat" description="TPR" evidence="1">
    <location>
        <begin position="646"/>
        <end position="679"/>
    </location>
</feature>
<dbReference type="Gene3D" id="2.60.120.260">
    <property type="entry name" value="Galactose-binding domain-like"/>
    <property type="match status" value="1"/>
</dbReference>
<dbReference type="InterPro" id="IPR024544">
    <property type="entry name" value="DUF3858"/>
</dbReference>
<evidence type="ECO:0000259" key="3">
    <source>
        <dbReference type="Pfam" id="PF12969"/>
    </source>
</evidence>
<keyword evidence="2" id="KW-0732">Signal</keyword>
<organism evidence="5 6">
    <name type="scientific">Enhygromyxa salina</name>
    <dbReference type="NCBI Taxonomy" id="215803"/>
    <lineage>
        <taxon>Bacteria</taxon>
        <taxon>Pseudomonadati</taxon>
        <taxon>Myxococcota</taxon>
        <taxon>Polyangia</taxon>
        <taxon>Nannocystales</taxon>
        <taxon>Nannocystaceae</taxon>
        <taxon>Enhygromyxa</taxon>
    </lineage>
</organism>
<dbReference type="Pfam" id="PF12969">
    <property type="entry name" value="DUF3857"/>
    <property type="match status" value="1"/>
</dbReference>
<evidence type="ECO:0000259" key="4">
    <source>
        <dbReference type="Pfam" id="PF12970"/>
    </source>
</evidence>
<feature type="domain" description="DUF3858" evidence="4">
    <location>
        <begin position="1224"/>
        <end position="1306"/>
    </location>
</feature>
<comment type="caution">
    <text evidence="5">The sequence shown here is derived from an EMBL/GenBank/DDBJ whole genome shotgun (WGS) entry which is preliminary data.</text>
</comment>
<keyword evidence="1" id="KW-0802">TPR repeat</keyword>
<name>A0A2S9XLX0_9BACT</name>
<dbReference type="InterPro" id="IPR019734">
    <property type="entry name" value="TPR_rpt"/>
</dbReference>
<dbReference type="SMART" id="SM00028">
    <property type="entry name" value="TPR"/>
    <property type="match status" value="3"/>
</dbReference>
<reference evidence="5 6" key="1">
    <citation type="submission" date="2018-03" db="EMBL/GenBank/DDBJ databases">
        <title>Draft Genome Sequences of the Obligatory Marine Myxobacteria Enhygromyxa salina SWB005.</title>
        <authorList>
            <person name="Poehlein A."/>
            <person name="Moghaddam J.A."/>
            <person name="Harms H."/>
            <person name="Alanjari M."/>
            <person name="Koenig G.M."/>
            <person name="Daniel R."/>
            <person name="Schaeberle T.F."/>
        </authorList>
    </citation>
    <scope>NUCLEOTIDE SEQUENCE [LARGE SCALE GENOMIC DNA]</scope>
    <source>
        <strain evidence="5 6">SWB005</strain>
    </source>
</reference>
<evidence type="ECO:0000256" key="1">
    <source>
        <dbReference type="PROSITE-ProRule" id="PRU00339"/>
    </source>
</evidence>
<feature type="signal peptide" evidence="2">
    <location>
        <begin position="1"/>
        <end position="28"/>
    </location>
</feature>
<protein>
    <submittedName>
        <fullName evidence="5">Uncharacterized protein</fullName>
    </submittedName>
</protein>
<feature type="chain" id="PRO_5015634583" evidence="2">
    <location>
        <begin position="29"/>
        <end position="1321"/>
    </location>
</feature>
<keyword evidence="6" id="KW-1185">Reference proteome</keyword>
<dbReference type="PROSITE" id="PS50005">
    <property type="entry name" value="TPR"/>
    <property type="match status" value="2"/>
</dbReference>
<evidence type="ECO:0000313" key="6">
    <source>
        <dbReference type="Proteomes" id="UP000237968"/>
    </source>
</evidence>
<dbReference type="RefSeq" id="WP_106393521.1">
    <property type="nucleotide sequence ID" value="NZ_PVNK01000184.1"/>
</dbReference>
<feature type="repeat" description="TPR" evidence="1">
    <location>
        <begin position="612"/>
        <end position="645"/>
    </location>
</feature>
<sequence length="1321" mass="144335">MNRQPKRALLSSLALASVLALCSSEAAAGSGPVAGAVTDPGVLGVGFGADAPGSVVIPADRGPQPSSSDAVLDLDAPLWEPGVLDPAAGMVGRWQRELERRRDLLADHRGRDHVAALALLGLLPALSGEVDRAELISFVDEIREDRRRHPLVRSLAAEGRAQLHEDAGELDEARALYAEHGALLSWRIVGPFDNANRTGHDHAFGPELEDWAPGQSFEGKLAGEPVDWRPYEPENTLAGGYVSFDEFLRPNEYVTGYATTWVHAPKQTEAVIHVGTGGAHKIWVGPELVGEGQAYRRPQPLQDAYAITLEAGWNRILVKVGCEAGAWGFFARISGADGAPIPGLEADGSPPVDATVLPAAAPEQSSSEIDPDARAAKPPLSLRKLFEDAADDELRSRVAPEDELALTEFYSWVGPFSREDFTGRDQAREADAAVQSARSALFLGLAEDDSARARAAFEEGVERAEAIGDEAIIEHSQMLIELAYTNAALGLERRTEALLDEARRVAPDDALIELAHLERLSNDGFDLAAMTWLEDLRRRYPDSATILREAAGREIELGRVREGLALLEQHSRAHSGDAAVIEQRIEAHLRLGEIEPAVALARDLVAAAPGRPSAWRRLAGLEEAATNYDLAVAALETAVELAPQDPQLHTALGFLQSRAGDQAGSVLAFQRSLELNPQQPELRDLLTTLGAAGDDVFTRYAVELEEVVAAADDGPEPKSWKGKDAAVLHRMIATRIGQSGLGERLDHRIIKILDERGIESQARHDFGYEPDESYVEVRRARVYRRDGRIEDIGITRHYSVGAAGYRMYYDQRGVAVQFPGLRVGDVVEVAFVRRDVASRNKFDEYYGDLVPLQSLEPTRHLEYVLEAPADLKLHFNHKLDHEPGADGQTGVYRLTRDDLAGLRSEADMPGWTEVADYLHVSTYATWDEVGRWYWGLVEGQLLVDDAIQAGVAEALAALPKDADERDKVAALYRHVIRETRYVGLEFGIHGYKPYRTTDIYNRRFGDCKDKASLLKVMLAEIGVASHLVLVRTRDLGTIDDSPASLSAFNHAIVYVPKYDLFMDGTAEHSGAFELPAGDQGASVVVIEDGEGASFRTIPYATPDQNRSEFEIGVRLGPEGSAEVDHDMTLVGTGAASWRATLEAKEQREELLTKQLSRTFPGIEVRSASFPGIDDVLAPVRVEAKLSVPGWAQVQAAGQGSEAAGLRWRVLGHEVELLRSVAPQARREQPLVLGVPNSEVRTIHYTLPRGLELSHTPKPSRVESPFGRFELEVEAEARSATITTSLEFSRPRVEPAEYEAFRDFLREVDAALAQAFEASASR</sequence>
<feature type="domain" description="DUF3857" evidence="3">
    <location>
        <begin position="739"/>
        <end position="900"/>
    </location>
</feature>
<dbReference type="SUPFAM" id="SSF48452">
    <property type="entry name" value="TPR-like"/>
    <property type="match status" value="1"/>
</dbReference>
<proteinExistence type="predicted"/>
<gene>
    <name evidence="5" type="ORF">ENSA5_42400</name>
</gene>
<dbReference type="Gene3D" id="3.10.620.30">
    <property type="match status" value="1"/>
</dbReference>
<evidence type="ECO:0000313" key="5">
    <source>
        <dbReference type="EMBL" id="PRP93837.1"/>
    </source>
</evidence>
<accession>A0A2S9XLX0</accession>